<feature type="transmembrane region" description="Helical" evidence="2">
    <location>
        <begin position="126"/>
        <end position="143"/>
    </location>
</feature>
<feature type="region of interest" description="Disordered" evidence="1">
    <location>
        <begin position="1"/>
        <end position="27"/>
    </location>
</feature>
<evidence type="ECO:0000313" key="4">
    <source>
        <dbReference type="Proteomes" id="UP000284403"/>
    </source>
</evidence>
<keyword evidence="2" id="KW-0472">Membrane</keyword>
<organism evidence="3 4">
    <name type="scientific">Trypanosoma conorhini</name>
    <dbReference type="NCBI Taxonomy" id="83891"/>
    <lineage>
        <taxon>Eukaryota</taxon>
        <taxon>Discoba</taxon>
        <taxon>Euglenozoa</taxon>
        <taxon>Kinetoplastea</taxon>
        <taxon>Metakinetoplastina</taxon>
        <taxon>Trypanosomatida</taxon>
        <taxon>Trypanosomatidae</taxon>
        <taxon>Trypanosoma</taxon>
    </lineage>
</organism>
<protein>
    <submittedName>
        <fullName evidence="3">Uncharacterized protein</fullName>
    </submittedName>
</protein>
<keyword evidence="2" id="KW-0812">Transmembrane</keyword>
<gene>
    <name evidence="3" type="ORF">Tco025E_02292</name>
</gene>
<dbReference type="EMBL" id="MKKU01000089">
    <property type="protein sequence ID" value="RNF25144.1"/>
    <property type="molecule type" value="Genomic_DNA"/>
</dbReference>
<dbReference type="Proteomes" id="UP000284403">
    <property type="component" value="Unassembled WGS sequence"/>
</dbReference>
<feature type="compositionally biased region" description="Polar residues" evidence="1">
    <location>
        <begin position="88"/>
        <end position="99"/>
    </location>
</feature>
<keyword evidence="4" id="KW-1185">Reference proteome</keyword>
<dbReference type="RefSeq" id="XP_029230669.1">
    <property type="nucleotide sequence ID" value="XM_029369220.1"/>
</dbReference>
<evidence type="ECO:0000256" key="2">
    <source>
        <dbReference type="SAM" id="Phobius"/>
    </source>
</evidence>
<sequence>MDPPSSHVVDWEVETEIDLPFRAPRGSMGFSHLKRAFFRDLMDSVESNGSRSPDVVASPSPSVGRSSQKSCSPSDAGADGENEADGSIKNNNNSAVPSVSDSEIEVLDAELRPALSPSRRRIMRQYCMVAVSALGGAILAGFVRRGISSILRALVSGLFLTQLLSSLGYAEVQWKRLMKDLWGACEYRPEGGPFCAAISVIAGSVHRKIAFVCGVVAGLFLT</sequence>
<feature type="compositionally biased region" description="Polar residues" evidence="1">
    <location>
        <begin position="64"/>
        <end position="73"/>
    </location>
</feature>
<dbReference type="OrthoDB" id="252726at2759"/>
<feature type="compositionally biased region" description="Low complexity" evidence="1">
    <location>
        <begin position="50"/>
        <end position="63"/>
    </location>
</feature>
<keyword evidence="2" id="KW-1133">Transmembrane helix</keyword>
<reference evidence="3 4" key="1">
    <citation type="journal article" date="2018" name="BMC Genomics">
        <title>Genomic comparison of Trypanosoma conorhini and Trypanosoma rangeli to Trypanosoma cruzi strains of high and low virulence.</title>
        <authorList>
            <person name="Bradwell K.R."/>
            <person name="Koparde V.N."/>
            <person name="Matveyev A.V."/>
            <person name="Serrano M.G."/>
            <person name="Alves J.M."/>
            <person name="Parikh H."/>
            <person name="Huang B."/>
            <person name="Lee V."/>
            <person name="Espinosa-Alvarez O."/>
            <person name="Ortiz P.A."/>
            <person name="Costa-Martins A.G."/>
            <person name="Teixeira M.M."/>
            <person name="Buck G.A."/>
        </authorList>
    </citation>
    <scope>NUCLEOTIDE SEQUENCE [LARGE SCALE GENOMIC DNA]</scope>
    <source>
        <strain evidence="3 4">025E</strain>
    </source>
</reference>
<dbReference type="AlphaFoldDB" id="A0A3R7NPR7"/>
<proteinExistence type="predicted"/>
<dbReference type="GeneID" id="40315903"/>
<feature type="region of interest" description="Disordered" evidence="1">
    <location>
        <begin position="46"/>
        <end position="99"/>
    </location>
</feature>
<name>A0A3R7NPR7_9TRYP</name>
<evidence type="ECO:0000256" key="1">
    <source>
        <dbReference type="SAM" id="MobiDB-lite"/>
    </source>
</evidence>
<evidence type="ECO:0000313" key="3">
    <source>
        <dbReference type="EMBL" id="RNF25144.1"/>
    </source>
</evidence>
<comment type="caution">
    <text evidence="3">The sequence shown here is derived from an EMBL/GenBank/DDBJ whole genome shotgun (WGS) entry which is preliminary data.</text>
</comment>
<accession>A0A3R7NPR7</accession>
<feature type="transmembrane region" description="Helical" evidence="2">
    <location>
        <begin position="149"/>
        <end position="170"/>
    </location>
</feature>